<dbReference type="GO" id="GO:0051082">
    <property type="term" value="F:unfolded protein binding"/>
    <property type="evidence" value="ECO:0007669"/>
    <property type="project" value="TreeGrafter"/>
</dbReference>
<dbReference type="KEGG" id="abas:ACPOL_1728"/>
<dbReference type="EMBL" id="CP030840">
    <property type="protein sequence ID" value="AXC11070.1"/>
    <property type="molecule type" value="Genomic_DNA"/>
</dbReference>
<dbReference type="GO" id="GO:0051087">
    <property type="term" value="F:protein-folding chaperone binding"/>
    <property type="evidence" value="ECO:0007669"/>
    <property type="project" value="InterPro"/>
</dbReference>
<dbReference type="Gene3D" id="2.30.22.10">
    <property type="entry name" value="Head domain of nucleotide exchange factor GrpE"/>
    <property type="match status" value="1"/>
</dbReference>
<dbReference type="OrthoDB" id="9812586at2"/>
<comment type="similarity">
    <text evidence="1 3 4">Belongs to the GrpE family.</text>
</comment>
<dbReference type="CDD" id="cd00446">
    <property type="entry name" value="GrpE"/>
    <property type="match status" value="1"/>
</dbReference>
<dbReference type="Gene3D" id="3.90.20.20">
    <property type="match status" value="1"/>
</dbReference>
<evidence type="ECO:0000256" key="3">
    <source>
        <dbReference type="HAMAP-Rule" id="MF_01151"/>
    </source>
</evidence>
<feature type="region of interest" description="Disordered" evidence="6">
    <location>
        <begin position="1"/>
        <end position="49"/>
    </location>
</feature>
<keyword evidence="5" id="KW-0175">Coiled coil</keyword>
<organism evidence="7 8">
    <name type="scientific">Acidisarcina polymorpha</name>
    <dbReference type="NCBI Taxonomy" id="2211140"/>
    <lineage>
        <taxon>Bacteria</taxon>
        <taxon>Pseudomonadati</taxon>
        <taxon>Acidobacteriota</taxon>
        <taxon>Terriglobia</taxon>
        <taxon>Terriglobales</taxon>
        <taxon>Acidobacteriaceae</taxon>
        <taxon>Acidisarcina</taxon>
    </lineage>
</organism>
<dbReference type="InterPro" id="IPR000740">
    <property type="entry name" value="GrpE"/>
</dbReference>
<evidence type="ECO:0000256" key="6">
    <source>
        <dbReference type="SAM" id="MobiDB-lite"/>
    </source>
</evidence>
<sequence>MNDKTAVEDKTITDEELELHQNTDPVSDPADAVTTGVDPKEPVQAPEATGALSVPLEEYERMKAERDQVFDRMARLQAEFDNARKREARERAEFRDFATAGAVEQFLPVIDNFQLALKAGGTAEQLRGGVELIVKQMDDVLRSLNVQPVETVGAQFDPHVHESIDSVERVDLPDQQVLEEVRRGYRMKERLLRPALVRVVSNRGSASA</sequence>
<dbReference type="PANTHER" id="PTHR21237:SF23">
    <property type="entry name" value="GRPE PROTEIN HOMOLOG, MITOCHONDRIAL"/>
    <property type="match status" value="1"/>
</dbReference>
<evidence type="ECO:0000313" key="8">
    <source>
        <dbReference type="Proteomes" id="UP000253606"/>
    </source>
</evidence>
<name>A0A2Z5FWG8_9BACT</name>
<reference evidence="7 8" key="1">
    <citation type="journal article" date="2018" name="Front. Microbiol.">
        <title>Hydrolytic Capabilities as a Key to Environmental Success: Chitinolytic and Cellulolytic Acidobacteria From Acidic Sub-arctic Soils and Boreal Peatlands.</title>
        <authorList>
            <person name="Belova S.E."/>
            <person name="Ravin N.V."/>
            <person name="Pankratov T.A."/>
            <person name="Rakitin A.L."/>
            <person name="Ivanova A.A."/>
            <person name="Beletsky A.V."/>
            <person name="Mardanov A.V."/>
            <person name="Sinninghe Damste J.S."/>
            <person name="Dedysh S.N."/>
        </authorList>
    </citation>
    <scope>NUCLEOTIDE SEQUENCE [LARGE SCALE GENOMIC DNA]</scope>
    <source>
        <strain evidence="7 8">SBC82</strain>
    </source>
</reference>
<proteinExistence type="inferred from homology"/>
<dbReference type="SUPFAM" id="SSF51064">
    <property type="entry name" value="Head domain of nucleotide exchange factor GrpE"/>
    <property type="match status" value="1"/>
</dbReference>
<protein>
    <recommendedName>
        <fullName evidence="3">Protein GrpE</fullName>
    </recommendedName>
    <alternativeName>
        <fullName evidence="3">HSP-70 cofactor</fullName>
    </alternativeName>
</protein>
<evidence type="ECO:0000256" key="4">
    <source>
        <dbReference type="RuleBase" id="RU004478"/>
    </source>
</evidence>
<dbReference type="GO" id="GO:0042803">
    <property type="term" value="F:protein homodimerization activity"/>
    <property type="evidence" value="ECO:0007669"/>
    <property type="project" value="InterPro"/>
</dbReference>
<gene>
    <name evidence="3" type="primary">grpE</name>
    <name evidence="7" type="ORF">ACPOL_1728</name>
</gene>
<evidence type="ECO:0000313" key="7">
    <source>
        <dbReference type="EMBL" id="AXC11070.1"/>
    </source>
</evidence>
<evidence type="ECO:0000256" key="2">
    <source>
        <dbReference type="ARBA" id="ARBA00023186"/>
    </source>
</evidence>
<comment type="subunit">
    <text evidence="3">Homodimer.</text>
</comment>
<dbReference type="SUPFAM" id="SSF58014">
    <property type="entry name" value="Coiled-coil domain of nucleotide exchange factor GrpE"/>
    <property type="match status" value="1"/>
</dbReference>
<dbReference type="GO" id="GO:0005737">
    <property type="term" value="C:cytoplasm"/>
    <property type="evidence" value="ECO:0007669"/>
    <property type="project" value="UniProtKB-SubCell"/>
</dbReference>
<dbReference type="RefSeq" id="WP_114206579.1">
    <property type="nucleotide sequence ID" value="NZ_CP030840.1"/>
</dbReference>
<dbReference type="Proteomes" id="UP000253606">
    <property type="component" value="Chromosome"/>
</dbReference>
<dbReference type="PRINTS" id="PR00773">
    <property type="entry name" value="GRPEPROTEIN"/>
</dbReference>
<comment type="function">
    <text evidence="3">Participates actively in the response to hyperosmotic and heat shock by preventing the aggregation of stress-denatured proteins, in association with DnaK and GrpE. It is the nucleotide exchange factor for DnaK and may function as a thermosensor. Unfolded proteins bind initially to DnaJ; upon interaction with the DnaJ-bound protein, DnaK hydrolyzes its bound ATP, resulting in the formation of a stable complex. GrpE releases ADP from DnaK; ATP binding to DnaK triggers the release of the substrate protein, thus completing the reaction cycle. Several rounds of ATP-dependent interactions between DnaJ, DnaK and GrpE are required for fully efficient folding.</text>
</comment>
<keyword evidence="2 3" id="KW-0143">Chaperone</keyword>
<dbReference type="Pfam" id="PF01025">
    <property type="entry name" value="GrpE"/>
    <property type="match status" value="1"/>
</dbReference>
<dbReference type="GO" id="GO:0000774">
    <property type="term" value="F:adenyl-nucleotide exchange factor activity"/>
    <property type="evidence" value="ECO:0007669"/>
    <property type="project" value="InterPro"/>
</dbReference>
<dbReference type="PANTHER" id="PTHR21237">
    <property type="entry name" value="GRPE PROTEIN"/>
    <property type="match status" value="1"/>
</dbReference>
<accession>A0A2Z5FWG8</accession>
<dbReference type="InterPro" id="IPR009012">
    <property type="entry name" value="GrpE_head"/>
</dbReference>
<keyword evidence="3" id="KW-0963">Cytoplasm</keyword>
<evidence type="ECO:0000256" key="1">
    <source>
        <dbReference type="ARBA" id="ARBA00009054"/>
    </source>
</evidence>
<comment type="subcellular location">
    <subcellularLocation>
        <location evidence="3">Cytoplasm</location>
    </subcellularLocation>
</comment>
<keyword evidence="3 7" id="KW-0346">Stress response</keyword>
<dbReference type="GO" id="GO:0006457">
    <property type="term" value="P:protein folding"/>
    <property type="evidence" value="ECO:0007669"/>
    <property type="project" value="InterPro"/>
</dbReference>
<dbReference type="AlphaFoldDB" id="A0A2Z5FWG8"/>
<keyword evidence="8" id="KW-1185">Reference proteome</keyword>
<evidence type="ECO:0000256" key="5">
    <source>
        <dbReference type="SAM" id="Coils"/>
    </source>
</evidence>
<dbReference type="HAMAP" id="MF_01151">
    <property type="entry name" value="GrpE"/>
    <property type="match status" value="1"/>
</dbReference>
<feature type="coiled-coil region" evidence="5">
    <location>
        <begin position="59"/>
        <end position="93"/>
    </location>
</feature>
<dbReference type="InterPro" id="IPR013805">
    <property type="entry name" value="GrpE_CC"/>
</dbReference>
<feature type="compositionally biased region" description="Basic and acidic residues" evidence="6">
    <location>
        <begin position="1"/>
        <end position="21"/>
    </location>
</feature>